<comment type="caution">
    <text evidence="2">The sequence shown here is derived from an EMBL/GenBank/DDBJ whole genome shotgun (WGS) entry which is preliminary data.</text>
</comment>
<dbReference type="Proteomes" id="UP000034805">
    <property type="component" value="Unassembled WGS sequence"/>
</dbReference>
<gene>
    <name evidence="2" type="ORF">Z043_118662</name>
</gene>
<feature type="compositionally biased region" description="Basic and acidic residues" evidence="1">
    <location>
        <begin position="15"/>
        <end position="28"/>
    </location>
</feature>
<feature type="non-terminal residue" evidence="2">
    <location>
        <position position="1"/>
    </location>
</feature>
<dbReference type="EMBL" id="JARO02008151">
    <property type="protein sequence ID" value="KPP63105.1"/>
    <property type="molecule type" value="Genomic_DNA"/>
</dbReference>
<dbReference type="AlphaFoldDB" id="A0A0N8JX94"/>
<evidence type="ECO:0000313" key="2">
    <source>
        <dbReference type="EMBL" id="KPP63105.1"/>
    </source>
</evidence>
<proteinExistence type="predicted"/>
<feature type="region of interest" description="Disordered" evidence="1">
    <location>
        <begin position="12"/>
        <end position="39"/>
    </location>
</feature>
<name>A0A0N8JX94_SCLFO</name>
<evidence type="ECO:0000256" key="1">
    <source>
        <dbReference type="SAM" id="MobiDB-lite"/>
    </source>
</evidence>
<feature type="region of interest" description="Disordered" evidence="1">
    <location>
        <begin position="76"/>
        <end position="111"/>
    </location>
</feature>
<evidence type="ECO:0000313" key="3">
    <source>
        <dbReference type="Proteomes" id="UP000034805"/>
    </source>
</evidence>
<protein>
    <submittedName>
        <fullName evidence="2">Uncharacterized protein</fullName>
    </submittedName>
</protein>
<sequence>ISSGLIAFPASGYIDEGKRDRAPERCATDPRVPGPANRPLSCRRESAVSACFRCGSGPNSTFCENCNSAAAEERGFLGASNPPQKRGAERHHVAKPPYDGSRPRSRKREES</sequence>
<reference evidence="2 3" key="1">
    <citation type="submission" date="2015-08" db="EMBL/GenBank/DDBJ databases">
        <title>The genome of the Asian arowana (Scleropages formosus).</title>
        <authorList>
            <person name="Tan M.H."/>
            <person name="Gan H.M."/>
            <person name="Croft L.J."/>
            <person name="Austin C.M."/>
        </authorList>
    </citation>
    <scope>NUCLEOTIDE SEQUENCE [LARGE SCALE GENOMIC DNA]</scope>
    <source>
        <strain evidence="2">Aro1</strain>
    </source>
</reference>
<accession>A0A0N8JX94</accession>
<organism evidence="2 3">
    <name type="scientific">Scleropages formosus</name>
    <name type="common">Asian bonytongue</name>
    <name type="synonym">Osteoglossum formosum</name>
    <dbReference type="NCBI Taxonomy" id="113540"/>
    <lineage>
        <taxon>Eukaryota</taxon>
        <taxon>Metazoa</taxon>
        <taxon>Chordata</taxon>
        <taxon>Craniata</taxon>
        <taxon>Vertebrata</taxon>
        <taxon>Euteleostomi</taxon>
        <taxon>Actinopterygii</taxon>
        <taxon>Neopterygii</taxon>
        <taxon>Teleostei</taxon>
        <taxon>Osteoglossocephala</taxon>
        <taxon>Osteoglossomorpha</taxon>
        <taxon>Osteoglossiformes</taxon>
        <taxon>Osteoglossidae</taxon>
        <taxon>Scleropages</taxon>
    </lineage>
</organism>